<evidence type="ECO:0000313" key="3">
    <source>
        <dbReference type="EMBL" id="CBZ53707.1"/>
    </source>
</evidence>
<proteinExistence type="predicted"/>
<keyword evidence="5" id="KW-1185">Reference proteome</keyword>
<dbReference type="Gene3D" id="3.40.50.1820">
    <property type="entry name" value="alpha/beta hydrolase"/>
    <property type="match status" value="1"/>
</dbReference>
<gene>
    <name evidence="4" type="ORF">BN1204_034880</name>
    <name evidence="3" type="ORF">NCLIV_034880</name>
</gene>
<dbReference type="OrthoDB" id="330551at2759"/>
<feature type="coiled-coil region" evidence="1">
    <location>
        <begin position="548"/>
        <end position="575"/>
    </location>
</feature>
<protein>
    <submittedName>
        <fullName evidence="4">1-O-acylceramide synthase, putative</fullName>
    </submittedName>
    <submittedName>
        <fullName evidence="3">Putative 1-O-acylceramide synthase</fullName>
    </submittedName>
</protein>
<dbReference type="EMBL" id="FR823390">
    <property type="protein sequence ID" value="CBZ53707.1"/>
    <property type="molecule type" value="Genomic_DNA"/>
</dbReference>
<reference evidence="5" key="3">
    <citation type="journal article" date="2012" name="PLoS Pathog.">
        <title>Comparative genomics of the apicomplexan parasites Toxoplasma gondii and Neospora caninum: Coccidia differing in host range and transmission strategy.</title>
        <authorList>
            <person name="Reid A.J."/>
            <person name="Vermont S.J."/>
            <person name="Cotton J.A."/>
            <person name="Harris D."/>
            <person name="Hill-Cawthorne G.A."/>
            <person name="Konen-Waisman S."/>
            <person name="Latham S.M."/>
            <person name="Mourier T."/>
            <person name="Norton R."/>
            <person name="Quail M.A."/>
            <person name="Sanders M."/>
            <person name="Shanmugam D."/>
            <person name="Sohal A."/>
            <person name="Wasmuth J.D."/>
            <person name="Brunk B."/>
            <person name="Grigg M.E."/>
            <person name="Howard J.C."/>
            <person name="Parkinson J."/>
            <person name="Roos D.S."/>
            <person name="Trees A.J."/>
            <person name="Berriman M."/>
            <person name="Pain A."/>
            <person name="Wastling J.M."/>
        </authorList>
    </citation>
    <scope>NUCLEOTIDE SEQUENCE [LARGE SCALE GENOMIC DNA]</scope>
    <source>
        <strain evidence="5">Liverpool</strain>
    </source>
</reference>
<dbReference type="GO" id="GO:0008374">
    <property type="term" value="F:O-acyltransferase activity"/>
    <property type="evidence" value="ECO:0007669"/>
    <property type="project" value="InterPro"/>
</dbReference>
<keyword evidence="1" id="KW-0175">Coiled coil</keyword>
<feature type="compositionally biased region" description="Basic and acidic residues" evidence="2">
    <location>
        <begin position="745"/>
        <end position="754"/>
    </location>
</feature>
<feature type="compositionally biased region" description="Low complexity" evidence="2">
    <location>
        <begin position="442"/>
        <end position="455"/>
    </location>
</feature>
<feature type="region of interest" description="Disordered" evidence="2">
    <location>
        <begin position="738"/>
        <end position="773"/>
    </location>
</feature>
<dbReference type="Proteomes" id="UP000007494">
    <property type="component" value="Chromosome VIII"/>
</dbReference>
<dbReference type="OMA" id="GIHAIDY"/>
<dbReference type="InParanoid" id="F0VIZ6"/>
<reference evidence="3" key="1">
    <citation type="submission" date="2011-02" db="EMBL/GenBank/DDBJ databases">
        <authorList>
            <person name="Aslett M."/>
        </authorList>
    </citation>
    <scope>NUCLEOTIDE SEQUENCE</scope>
    <source>
        <strain evidence="3">Liverpool</strain>
    </source>
</reference>
<dbReference type="PANTHER" id="PTHR11440">
    <property type="entry name" value="LECITHIN-CHOLESTEROL ACYLTRANSFERASE-RELATED"/>
    <property type="match status" value="1"/>
</dbReference>
<dbReference type="InterPro" id="IPR029058">
    <property type="entry name" value="AB_hydrolase_fold"/>
</dbReference>
<reference evidence="3" key="2">
    <citation type="submission" date="2011-03" db="EMBL/GenBank/DDBJ databases">
        <title>Comparative genomics and transcriptomics of Neospora caninum and Toxoplasma gondii.</title>
        <authorList>
            <person name="Reid A.J."/>
            <person name="Sohal A."/>
            <person name="Harris D."/>
            <person name="Quail M."/>
            <person name="Sanders M."/>
            <person name="Berriman M."/>
            <person name="Wastling J.M."/>
            <person name="Pain A."/>
        </authorList>
    </citation>
    <scope>NUCLEOTIDE SEQUENCE</scope>
    <source>
        <strain evidence="3">Liverpool</strain>
    </source>
</reference>
<evidence type="ECO:0000313" key="5">
    <source>
        <dbReference type="Proteomes" id="UP000007494"/>
    </source>
</evidence>
<feature type="region of interest" description="Disordered" evidence="2">
    <location>
        <begin position="68"/>
        <end position="162"/>
    </location>
</feature>
<feature type="compositionally biased region" description="Polar residues" evidence="2">
    <location>
        <begin position="127"/>
        <end position="139"/>
    </location>
</feature>
<dbReference type="RefSeq" id="XP_003883739.1">
    <property type="nucleotide sequence ID" value="XM_003883690.1"/>
</dbReference>
<dbReference type="GeneID" id="13443197"/>
<dbReference type="GO" id="GO:0006629">
    <property type="term" value="P:lipid metabolic process"/>
    <property type="evidence" value="ECO:0007669"/>
    <property type="project" value="InterPro"/>
</dbReference>
<accession>F0VIZ6</accession>
<sequence length="773" mass="84492">MEFLIGARQGRAREKVSRFSCILCFASTLVFLVPLGCYAFKTDVAASSPSSPFQASIRADSSSSSLEELPVSVQSTLPSPSSAPEGVNRGVVEKTSSRKIDSSPAARESAASSSPHPSLFFSLSVPASSRSDSGDTTFAVSGERGAADEEPQEASMSSTAGPNSDVDHALFVVPGIAGSGLFATVTNASFEACGKSPINYAVPFRVWASLSLLLPPVTHQRCWVEMMKMTVDENGETYTAQEGVHVEVDGYGGIHAIDYLDYYMNNTYGVPASAYMHGMLRTLLSLHYAQFVTLRGVPYDWRLPPWQLNYAQLKADIEDRYTELNNRKVDLIAHSLGSIILCYFLNRVVDQAWKDKYIGSMTLVAAATGGSFKAVKSLLSGYDDGTDIDIWNVIDFSLFPAVLLRDLLQTMGSIYALLPDPAVYGRDHVVVRVARPPTRVPALSSAAASPSQSPAGRTAGGASHVAERAKDPISNLSASSGEMRRRLDAVVTDEAAGQGSRARDRESEQSFSRVSDLARDSLDVEKELAEGETNTRVDRSPVADSVGEHMEEEALAKAEERREALLREFQLQNRLSHEDRAARQRERYSLFVEKEKRRLDEALRVAKEEGLEEDVYTLSNWTSLLPADLQRRVKTAQDMMAGVVADPGVPVRCIWSKFTQPTTDVAYYYASGSFDSHPIPIFDYGDNTVPLPSLSLCASWRSTVQVKAFDNLDHMFLFADRGFNSYIYDLFTPNPQQSATALSTDEGKATKHDGFPAAQESRRGTVAATEDRA</sequence>
<organism evidence="3 5">
    <name type="scientific">Neospora caninum (strain Liverpool)</name>
    <dbReference type="NCBI Taxonomy" id="572307"/>
    <lineage>
        <taxon>Eukaryota</taxon>
        <taxon>Sar</taxon>
        <taxon>Alveolata</taxon>
        <taxon>Apicomplexa</taxon>
        <taxon>Conoidasida</taxon>
        <taxon>Coccidia</taxon>
        <taxon>Eucoccidiorida</taxon>
        <taxon>Eimeriorina</taxon>
        <taxon>Sarcocystidae</taxon>
        <taxon>Neospora</taxon>
    </lineage>
</organism>
<dbReference type="EMBL" id="LN714483">
    <property type="protein sequence ID" value="CEL67697.1"/>
    <property type="molecule type" value="Genomic_DNA"/>
</dbReference>
<dbReference type="eggNOG" id="KOG2369">
    <property type="taxonomic scope" value="Eukaryota"/>
</dbReference>
<dbReference type="VEuPathDB" id="ToxoDB:NCLIV_034880"/>
<feature type="compositionally biased region" description="Low complexity" evidence="2">
    <location>
        <begin position="102"/>
        <end position="126"/>
    </location>
</feature>
<reference evidence="4" key="4">
    <citation type="journal article" date="2015" name="PLoS ONE">
        <title>Comprehensive Evaluation of Toxoplasma gondii VEG and Neospora caninum LIV Genomes with Tachyzoite Stage Transcriptome and Proteome Defines Novel Transcript Features.</title>
        <authorList>
            <person name="Ramaprasad A."/>
            <person name="Mourier T."/>
            <person name="Naeem R."/>
            <person name="Malas T.B."/>
            <person name="Moussa E."/>
            <person name="Panigrahi A."/>
            <person name="Vermont S.J."/>
            <person name="Otto T.D."/>
            <person name="Wastling J."/>
            <person name="Pain A."/>
        </authorList>
    </citation>
    <scope>NUCLEOTIDE SEQUENCE</scope>
    <source>
        <strain evidence="4">Liverpool</strain>
    </source>
</reference>
<evidence type="ECO:0000256" key="2">
    <source>
        <dbReference type="SAM" id="MobiDB-lite"/>
    </source>
</evidence>
<feature type="compositionally biased region" description="Basic and acidic residues" evidence="2">
    <location>
        <begin position="91"/>
        <end position="101"/>
    </location>
</feature>
<dbReference type="SUPFAM" id="SSF53474">
    <property type="entry name" value="alpha/beta-Hydrolases"/>
    <property type="match status" value="1"/>
</dbReference>
<evidence type="ECO:0000313" key="4">
    <source>
        <dbReference type="EMBL" id="CEL67697.1"/>
    </source>
</evidence>
<evidence type="ECO:0000256" key="1">
    <source>
        <dbReference type="SAM" id="Coils"/>
    </source>
</evidence>
<name>F0VIZ6_NEOCL</name>
<dbReference type="InterPro" id="IPR003386">
    <property type="entry name" value="LACT/PDAT_acylTrfase"/>
</dbReference>
<dbReference type="Pfam" id="PF02450">
    <property type="entry name" value="LCAT"/>
    <property type="match status" value="1"/>
</dbReference>
<dbReference type="AlphaFoldDB" id="F0VIZ6"/>
<feature type="region of interest" description="Disordered" evidence="2">
    <location>
        <begin position="442"/>
        <end position="517"/>
    </location>
</feature>